<dbReference type="KEGG" id="qdo:H9Q78_03540"/>
<keyword evidence="3" id="KW-1185">Reference proteome</keyword>
<feature type="transmembrane region" description="Helical" evidence="1">
    <location>
        <begin position="20"/>
        <end position="41"/>
    </location>
</feature>
<evidence type="ECO:0000313" key="2">
    <source>
        <dbReference type="EMBL" id="QNM06237.1"/>
    </source>
</evidence>
<dbReference type="Proteomes" id="UP000515823">
    <property type="component" value="Chromosome"/>
</dbReference>
<accession>A0A7G9G605</accession>
<dbReference type="RefSeq" id="WP_249303634.1">
    <property type="nucleotide sequence ID" value="NZ_CP060634.1"/>
</dbReference>
<reference evidence="2 3" key="1">
    <citation type="submission" date="2020-08" db="EMBL/GenBank/DDBJ databases">
        <authorList>
            <person name="Liu C."/>
            <person name="Sun Q."/>
        </authorList>
    </citation>
    <scope>NUCLEOTIDE SEQUENCE [LARGE SCALE GENOMIC DNA]</scope>
    <source>
        <strain evidence="2 3">NSJ-38</strain>
    </source>
</reference>
<sequence>MKQTSSNKNTISGLGVGTSSILMIFVLLCLVVFAVLSFVSANADWKLNEKLAKRTSAYYEACEKAQDFLEEIDSQLDKLYKENPSNDKYSSACSSYLQTIAGHTSLESGSDRFSFYFTETLSDEQYLAVTISIPFFPVPGGHYYEITAWQTKASQAWDPDTHLNVLE</sequence>
<dbReference type="EMBL" id="CP060634">
    <property type="protein sequence ID" value="QNM06237.1"/>
    <property type="molecule type" value="Genomic_DNA"/>
</dbReference>
<evidence type="ECO:0000256" key="1">
    <source>
        <dbReference type="SAM" id="Phobius"/>
    </source>
</evidence>
<evidence type="ECO:0000313" key="3">
    <source>
        <dbReference type="Proteomes" id="UP000515823"/>
    </source>
</evidence>
<protein>
    <submittedName>
        <fullName evidence="2">Uncharacterized protein</fullName>
    </submittedName>
</protein>
<dbReference type="AlphaFoldDB" id="A0A7G9G605"/>
<keyword evidence="1" id="KW-1133">Transmembrane helix</keyword>
<proteinExistence type="predicted"/>
<organism evidence="2 3">
    <name type="scientific">Qiania dongpingensis</name>
    <dbReference type="NCBI Taxonomy" id="2763669"/>
    <lineage>
        <taxon>Bacteria</taxon>
        <taxon>Bacillati</taxon>
        <taxon>Bacillota</taxon>
        <taxon>Clostridia</taxon>
        <taxon>Lachnospirales</taxon>
        <taxon>Lachnospiraceae</taxon>
        <taxon>Qiania</taxon>
    </lineage>
</organism>
<name>A0A7G9G605_9FIRM</name>
<gene>
    <name evidence="2" type="ORF">H9Q78_03540</name>
</gene>
<keyword evidence="1" id="KW-0472">Membrane</keyword>
<keyword evidence="1" id="KW-0812">Transmembrane</keyword>